<dbReference type="EMBL" id="LT598457">
    <property type="protein sequence ID" value="SCU93642.1"/>
    <property type="molecule type" value="Genomic_DNA"/>
</dbReference>
<dbReference type="AlphaFoldDB" id="A0A1G4JSG4"/>
<dbReference type="Proteomes" id="UP000190274">
    <property type="component" value="Chromosome G"/>
</dbReference>
<evidence type="ECO:0000313" key="1">
    <source>
        <dbReference type="EMBL" id="SCU93642.1"/>
    </source>
</evidence>
<keyword evidence="2" id="KW-1185">Reference proteome</keyword>
<organism evidence="1 2">
    <name type="scientific">Lachancea dasiensis</name>
    <dbReference type="NCBI Taxonomy" id="1072105"/>
    <lineage>
        <taxon>Eukaryota</taxon>
        <taxon>Fungi</taxon>
        <taxon>Dikarya</taxon>
        <taxon>Ascomycota</taxon>
        <taxon>Saccharomycotina</taxon>
        <taxon>Saccharomycetes</taxon>
        <taxon>Saccharomycetales</taxon>
        <taxon>Saccharomycetaceae</taxon>
        <taxon>Lachancea</taxon>
    </lineage>
</organism>
<protein>
    <submittedName>
        <fullName evidence="1">LADA_0G04192g1_1</fullName>
    </submittedName>
</protein>
<proteinExistence type="predicted"/>
<gene>
    <name evidence="1" type="ORF">LADA_0G04192G</name>
</gene>
<evidence type="ECO:0000313" key="2">
    <source>
        <dbReference type="Proteomes" id="UP000190274"/>
    </source>
</evidence>
<reference evidence="2" key="1">
    <citation type="submission" date="2016-03" db="EMBL/GenBank/DDBJ databases">
        <authorList>
            <person name="Devillers H."/>
        </authorList>
    </citation>
    <scope>NUCLEOTIDE SEQUENCE [LARGE SCALE GENOMIC DNA]</scope>
</reference>
<sequence length="176" mass="20018">MSMSFRRKRCLSKISHYVDKKMCVGGAERVDCRCESLWRVAAIQAGACAHGECARAFFPLLKIKKIMLCREASTCSRWNGDSEGAYEGGQRYDDIWNSGQAPRRESMMCSMCASRDGKFCRGRKGTSSARIVESDMGIQRGGRWSGRWSGRGSGRWSGRGSGRWSGRCWWLCWWLW</sequence>
<accession>A0A1G4JSG4</accession>
<name>A0A1G4JSG4_9SACH</name>